<gene>
    <name evidence="1" type="ORF">SAY86_012188</name>
</gene>
<protein>
    <submittedName>
        <fullName evidence="1">Uncharacterized protein</fullName>
    </submittedName>
</protein>
<organism evidence="1 2">
    <name type="scientific">Trapa natans</name>
    <name type="common">Water chestnut</name>
    <dbReference type="NCBI Taxonomy" id="22666"/>
    <lineage>
        <taxon>Eukaryota</taxon>
        <taxon>Viridiplantae</taxon>
        <taxon>Streptophyta</taxon>
        <taxon>Embryophyta</taxon>
        <taxon>Tracheophyta</taxon>
        <taxon>Spermatophyta</taxon>
        <taxon>Magnoliopsida</taxon>
        <taxon>eudicotyledons</taxon>
        <taxon>Gunneridae</taxon>
        <taxon>Pentapetalae</taxon>
        <taxon>rosids</taxon>
        <taxon>malvids</taxon>
        <taxon>Myrtales</taxon>
        <taxon>Lythraceae</taxon>
        <taxon>Trapa</taxon>
    </lineage>
</organism>
<proteinExistence type="predicted"/>
<evidence type="ECO:0000313" key="1">
    <source>
        <dbReference type="EMBL" id="KAK4794194.1"/>
    </source>
</evidence>
<dbReference type="Proteomes" id="UP001346149">
    <property type="component" value="Unassembled WGS sequence"/>
</dbReference>
<sequence length="123" mass="13585">MQGPKREYPKILGEKISLRGMCSLSSFPSSSARGCQEVDMGAGEQCRCREALSRTVHLAMPVTSGCGIQGLVVWSGRLMSPIPLPTPMPMWRGIQTLQDMLQAGDLEMEGRGPMDVYERRELQ</sequence>
<comment type="caution">
    <text evidence="1">The sequence shown here is derived from an EMBL/GenBank/DDBJ whole genome shotgun (WGS) entry which is preliminary data.</text>
</comment>
<name>A0AAN7R6T2_TRANT</name>
<dbReference type="AlphaFoldDB" id="A0AAN7R6T2"/>
<evidence type="ECO:0000313" key="2">
    <source>
        <dbReference type="Proteomes" id="UP001346149"/>
    </source>
</evidence>
<reference evidence="1 2" key="1">
    <citation type="journal article" date="2023" name="Hortic Res">
        <title>Pangenome of water caltrop reveals structural variations and asymmetric subgenome divergence after allopolyploidization.</title>
        <authorList>
            <person name="Zhang X."/>
            <person name="Chen Y."/>
            <person name="Wang L."/>
            <person name="Yuan Y."/>
            <person name="Fang M."/>
            <person name="Shi L."/>
            <person name="Lu R."/>
            <person name="Comes H.P."/>
            <person name="Ma Y."/>
            <person name="Chen Y."/>
            <person name="Huang G."/>
            <person name="Zhou Y."/>
            <person name="Zheng Z."/>
            <person name="Qiu Y."/>
        </authorList>
    </citation>
    <scope>NUCLEOTIDE SEQUENCE [LARGE SCALE GENOMIC DNA]</scope>
    <source>
        <strain evidence="1">F231</strain>
    </source>
</reference>
<dbReference type="EMBL" id="JAXQNO010000007">
    <property type="protein sequence ID" value="KAK4794194.1"/>
    <property type="molecule type" value="Genomic_DNA"/>
</dbReference>
<keyword evidence="2" id="KW-1185">Reference proteome</keyword>
<accession>A0AAN7R6T2</accession>